<dbReference type="AlphaFoldDB" id="T1HJD5"/>
<dbReference type="InParanoid" id="T1HJD5"/>
<evidence type="ECO:0000313" key="1">
    <source>
        <dbReference type="EnsemblMetazoa" id="RPRC004158-PA"/>
    </source>
</evidence>
<reference evidence="1" key="1">
    <citation type="submission" date="2015-05" db="UniProtKB">
        <authorList>
            <consortium name="EnsemblMetazoa"/>
        </authorList>
    </citation>
    <scope>IDENTIFICATION</scope>
</reference>
<protein>
    <submittedName>
        <fullName evidence="1">Uncharacterized protein</fullName>
    </submittedName>
</protein>
<keyword evidence="2" id="KW-1185">Reference proteome</keyword>
<dbReference type="EnsemblMetazoa" id="RPRC004158-RA">
    <property type="protein sequence ID" value="RPRC004158-PA"/>
    <property type="gene ID" value="RPRC004158"/>
</dbReference>
<organism evidence="1 2">
    <name type="scientific">Rhodnius prolixus</name>
    <name type="common">Triatomid bug</name>
    <dbReference type="NCBI Taxonomy" id="13249"/>
    <lineage>
        <taxon>Eukaryota</taxon>
        <taxon>Metazoa</taxon>
        <taxon>Ecdysozoa</taxon>
        <taxon>Arthropoda</taxon>
        <taxon>Hexapoda</taxon>
        <taxon>Insecta</taxon>
        <taxon>Pterygota</taxon>
        <taxon>Neoptera</taxon>
        <taxon>Paraneoptera</taxon>
        <taxon>Hemiptera</taxon>
        <taxon>Heteroptera</taxon>
        <taxon>Panheteroptera</taxon>
        <taxon>Cimicomorpha</taxon>
        <taxon>Reduviidae</taxon>
        <taxon>Triatominae</taxon>
        <taxon>Rhodnius</taxon>
    </lineage>
</organism>
<dbReference type="OMA" id="FQFINCH"/>
<evidence type="ECO:0000313" key="2">
    <source>
        <dbReference type="Proteomes" id="UP000015103"/>
    </source>
</evidence>
<proteinExistence type="predicted"/>
<accession>T1HJD5</accession>
<dbReference type="EMBL" id="ACPB03022784">
    <property type="status" value="NOT_ANNOTATED_CDS"/>
    <property type="molecule type" value="Genomic_DNA"/>
</dbReference>
<dbReference type="HOGENOM" id="CLU_1379681_0_0_1"/>
<dbReference type="Proteomes" id="UP000015103">
    <property type="component" value="Unassembled WGS sequence"/>
</dbReference>
<sequence>MQTFYWVCALLLFIAQVKTEFPVLENEETIQDFVKSWGLETKDFVKELIELQTNQETQLVNKIANSEFLVGPPFILALQKLDSLKENISPECYQQGLLELKKASVFQFINCHRLKTGFNDISAMLSDTFNVSVKLAGYVKDLFDIFHCTSGDKMKDSWCLMKYMWKVNLNSQDVLPLFTDYGAEIARLAKEIKDIYNYCTHDHTVDKKVNTILQQTELCTLGDLLSQYLQLSTVLDTM</sequence>
<dbReference type="VEuPathDB" id="VectorBase:RPRC004158"/>
<name>T1HJD5_RHOPR</name>